<organism evidence="1 2">
    <name type="scientific">Novosphingobium capsulatum</name>
    <dbReference type="NCBI Taxonomy" id="13688"/>
    <lineage>
        <taxon>Bacteria</taxon>
        <taxon>Pseudomonadati</taxon>
        <taxon>Pseudomonadota</taxon>
        <taxon>Alphaproteobacteria</taxon>
        <taxon>Sphingomonadales</taxon>
        <taxon>Sphingomonadaceae</taxon>
        <taxon>Novosphingobium</taxon>
    </lineage>
</organism>
<protein>
    <submittedName>
        <fullName evidence="1">Uncharacterized protein</fullName>
    </submittedName>
</protein>
<gene>
    <name evidence="1" type="ORF">J2792_002441</name>
</gene>
<proteinExistence type="predicted"/>
<evidence type="ECO:0000313" key="2">
    <source>
        <dbReference type="Proteomes" id="UP001184150"/>
    </source>
</evidence>
<sequence length="175" mass="19122">MAARARCISIFRPKSWAPPPTGMGPSPKPASLPPLKPRKGGHLVAVKITITVDQFAPEDAAMYKPGQIDIARIVYDSSQVDPVTHTVPLLEEAHLISGHYHANRVTGASQLTLGSQPYRLTYASSVNHGRDLVVLFEGASNRMAMLARPDFHMLIAGHYDIDPRPVAYDPDHPEN</sequence>
<comment type="caution">
    <text evidence="1">The sequence shown here is derived from an EMBL/GenBank/DDBJ whole genome shotgun (WGS) entry which is preliminary data.</text>
</comment>
<dbReference type="Proteomes" id="UP001184150">
    <property type="component" value="Unassembled WGS sequence"/>
</dbReference>
<name>A0ABU1MML1_9SPHN</name>
<dbReference type="RefSeq" id="WP_309805416.1">
    <property type="nucleotide sequence ID" value="NZ_JAVDRD010000005.1"/>
</dbReference>
<dbReference type="EMBL" id="JAVDRD010000005">
    <property type="protein sequence ID" value="MDR6511569.1"/>
    <property type="molecule type" value="Genomic_DNA"/>
</dbReference>
<keyword evidence="2" id="KW-1185">Reference proteome</keyword>
<accession>A0ABU1MML1</accession>
<reference evidence="1 2" key="1">
    <citation type="submission" date="2023-07" db="EMBL/GenBank/DDBJ databases">
        <title>Sorghum-associated microbial communities from plants grown in Nebraska, USA.</title>
        <authorList>
            <person name="Schachtman D."/>
        </authorList>
    </citation>
    <scope>NUCLEOTIDE SEQUENCE [LARGE SCALE GENOMIC DNA]</scope>
    <source>
        <strain evidence="1 2">DS1027</strain>
    </source>
</reference>
<evidence type="ECO:0000313" key="1">
    <source>
        <dbReference type="EMBL" id="MDR6511569.1"/>
    </source>
</evidence>